<dbReference type="AlphaFoldDB" id="A0A8H7F609"/>
<organism evidence="1 2">
    <name type="scientific">Agaricus bisporus var. burnettii</name>
    <dbReference type="NCBI Taxonomy" id="192524"/>
    <lineage>
        <taxon>Eukaryota</taxon>
        <taxon>Fungi</taxon>
        <taxon>Dikarya</taxon>
        <taxon>Basidiomycota</taxon>
        <taxon>Agaricomycotina</taxon>
        <taxon>Agaricomycetes</taxon>
        <taxon>Agaricomycetidae</taxon>
        <taxon>Agaricales</taxon>
        <taxon>Agaricineae</taxon>
        <taxon>Agaricaceae</taxon>
        <taxon>Agaricus</taxon>
    </lineage>
</organism>
<evidence type="ECO:0000313" key="2">
    <source>
        <dbReference type="Proteomes" id="UP000629468"/>
    </source>
</evidence>
<evidence type="ECO:0000313" key="1">
    <source>
        <dbReference type="EMBL" id="KAF7777886.1"/>
    </source>
</evidence>
<accession>A0A8H7F609</accession>
<protein>
    <submittedName>
        <fullName evidence="1">Uncharacterized protein</fullName>
    </submittedName>
</protein>
<dbReference type="EMBL" id="JABXXO010000005">
    <property type="protein sequence ID" value="KAF7777886.1"/>
    <property type="molecule type" value="Genomic_DNA"/>
</dbReference>
<name>A0A8H7F609_AGABI</name>
<comment type="caution">
    <text evidence="1">The sequence shown here is derived from an EMBL/GenBank/DDBJ whole genome shotgun (WGS) entry which is preliminary data.</text>
</comment>
<sequence length="70" mass="7815">MLQLRAVVELELFRSIKPSSNDGVLCPSRLINSFRAITESFHSTVYRKVRNIVLLSFCNRGDTVGVAVSC</sequence>
<reference evidence="1 2" key="1">
    <citation type="journal article" name="Sci. Rep.">
        <title>Telomere-to-telomere assembled and centromere annotated genomes of the two main subspecies of the button mushroom Agaricus bisporus reveal especially polymorphic chromosome ends.</title>
        <authorList>
            <person name="Sonnenberg A.S.M."/>
            <person name="Sedaghat-Telgerd N."/>
            <person name="Lavrijssen B."/>
            <person name="Ohm R.A."/>
            <person name="Hendrickx P.M."/>
            <person name="Scholtmeijer K."/>
            <person name="Baars J.J.P."/>
            <person name="van Peer A."/>
        </authorList>
    </citation>
    <scope>NUCLEOTIDE SEQUENCE [LARGE SCALE GENOMIC DNA]</scope>
    <source>
        <strain evidence="1 2">H119_p4</strain>
    </source>
</reference>
<dbReference type="Proteomes" id="UP000629468">
    <property type="component" value="Unassembled WGS sequence"/>
</dbReference>
<gene>
    <name evidence="1" type="ORF">Agabi119p4_3958</name>
</gene>
<proteinExistence type="predicted"/>